<evidence type="ECO:0000313" key="5">
    <source>
        <dbReference type="Proteomes" id="UP001164705"/>
    </source>
</evidence>
<dbReference type="InterPro" id="IPR013856">
    <property type="entry name" value="Peptidase_M4_domain"/>
</dbReference>
<dbReference type="AlphaFoldDB" id="A0A9E8MVG1"/>
<evidence type="ECO:0000259" key="3">
    <source>
        <dbReference type="Pfam" id="PF18962"/>
    </source>
</evidence>
<organism evidence="4 5">
    <name type="scientific">Lacinutrix neustonica</name>
    <dbReference type="NCBI Taxonomy" id="2980107"/>
    <lineage>
        <taxon>Bacteria</taxon>
        <taxon>Pseudomonadati</taxon>
        <taxon>Bacteroidota</taxon>
        <taxon>Flavobacteriia</taxon>
        <taxon>Flavobacteriales</taxon>
        <taxon>Flavobacteriaceae</taxon>
        <taxon>Lacinutrix</taxon>
    </lineage>
</organism>
<name>A0A9E8MVG1_9FLAO</name>
<dbReference type="Pfam" id="PF18962">
    <property type="entry name" value="Por_Secre_tail"/>
    <property type="match status" value="1"/>
</dbReference>
<gene>
    <name evidence="4" type="ORF">N7U66_12500</name>
</gene>
<evidence type="ECO:0000259" key="2">
    <source>
        <dbReference type="Pfam" id="PF01447"/>
    </source>
</evidence>
<accession>A0A9E8MVG1</accession>
<keyword evidence="5" id="KW-1185">Reference proteome</keyword>
<dbReference type="RefSeq" id="WP_267675552.1">
    <property type="nucleotide sequence ID" value="NZ_CP113088.1"/>
</dbReference>
<dbReference type="Proteomes" id="UP001164705">
    <property type="component" value="Chromosome"/>
</dbReference>
<protein>
    <submittedName>
        <fullName evidence="4">T9SS type A sorting domain-containing protein</fullName>
    </submittedName>
</protein>
<proteinExistence type="predicted"/>
<reference evidence="4" key="1">
    <citation type="submission" date="2022-11" db="EMBL/GenBank/DDBJ databases">
        <title>Lacinutrix neustonica HL-RS19T sp. nov., isolated from the surface microlayer sample of brackish Lake Shihwa.</title>
        <authorList>
            <person name="Choi J.Y."/>
            <person name="Hwang C.Y."/>
        </authorList>
    </citation>
    <scope>NUCLEOTIDE SEQUENCE</scope>
    <source>
        <strain evidence="4">HL-RS19</strain>
    </source>
</reference>
<evidence type="ECO:0000256" key="1">
    <source>
        <dbReference type="ARBA" id="ARBA00022729"/>
    </source>
</evidence>
<dbReference type="Pfam" id="PF01447">
    <property type="entry name" value="Peptidase_M4"/>
    <property type="match status" value="1"/>
</dbReference>
<evidence type="ECO:0000313" key="4">
    <source>
        <dbReference type="EMBL" id="WAC01004.1"/>
    </source>
</evidence>
<dbReference type="NCBIfam" id="TIGR04183">
    <property type="entry name" value="Por_Secre_tail"/>
    <property type="match status" value="1"/>
</dbReference>
<feature type="domain" description="Secretion system C-terminal sorting" evidence="3">
    <location>
        <begin position="408"/>
        <end position="468"/>
    </location>
</feature>
<dbReference type="GO" id="GO:0004222">
    <property type="term" value="F:metalloendopeptidase activity"/>
    <property type="evidence" value="ECO:0007669"/>
    <property type="project" value="InterPro"/>
</dbReference>
<dbReference type="EMBL" id="CP113088">
    <property type="protein sequence ID" value="WAC01004.1"/>
    <property type="molecule type" value="Genomic_DNA"/>
</dbReference>
<dbReference type="SUPFAM" id="SSF55486">
    <property type="entry name" value="Metalloproteases ('zincins'), catalytic domain"/>
    <property type="match status" value="1"/>
</dbReference>
<dbReference type="KEGG" id="lnu:N7U66_12500"/>
<keyword evidence="1" id="KW-0732">Signal</keyword>
<sequence>MGKTLLTYVITIEPKVTPIGSWEIIINALTGEVLSARDKAYYYNGEDEKQGNKRHRKEFIKRKKSTVNGSGFVYETDPLTATLNVYGGQYVDANDATNPALDAARSSVTLLDITQTGGEFFLTGPYAEIQDFEAPNKGVFSQGTSVFNFNRNQDAFEAVNVYYHIDKSMRYYNETLGLNVKPYQYNSGVRVDPSGLSGADNSHYLPGSGRLAFGEGCVDDAEDADVIIHELGHGIHDWITNGATSAYLGEGNGDYLAASYKRSFAQWSPSDASYDFMFGWDGNNPCWPGRTTADTRSYPNGLIGLQGGAAHFDGEMWSSTLMEIWDIIGREKTDKAFIEGIAMTNSNTNQEQAAIAVRQAAIDMGVAGGYTCEDIQVFTDRFTARGYNLPTYTCTLSVAAFETKPIVMFPNPTKGALTFKNLTETYNISVFNMLGQKIKNHTLSTSQNSLDVSHFASGTYFIKFYGADTVLKFVKQ</sequence>
<feature type="domain" description="Peptidase M4" evidence="2">
    <location>
        <begin position="110"/>
        <end position="235"/>
    </location>
</feature>
<dbReference type="Gene3D" id="3.10.170.10">
    <property type="match status" value="1"/>
</dbReference>
<dbReference type="InterPro" id="IPR026444">
    <property type="entry name" value="Secre_tail"/>
</dbReference>